<protein>
    <submittedName>
        <fullName evidence="2">Uncharacterized protein</fullName>
    </submittedName>
</protein>
<dbReference type="AlphaFoldDB" id="A0A1C2I6Z9"/>
<evidence type="ECO:0000313" key="3">
    <source>
        <dbReference type="Proteomes" id="UP000094893"/>
    </source>
</evidence>
<dbReference type="Proteomes" id="UP000094893">
    <property type="component" value="Unassembled WGS sequence"/>
</dbReference>
<sequence length="62" mass="7510">MSIFEKFKARLQKEESIIKWARRTGNAKKIEKLYNPSEPTPEDKEYLDRLHEQDNSEKERDD</sequence>
<proteinExistence type="predicted"/>
<comment type="caution">
    <text evidence="2">The sequence shown here is derived from an EMBL/GenBank/DDBJ whole genome shotgun (WGS) entry which is preliminary data.</text>
</comment>
<organism evidence="2 3">
    <name type="scientific">Acidithiobacillus thiooxidans</name>
    <name type="common">Thiobacillus thiooxidans</name>
    <dbReference type="NCBI Taxonomy" id="930"/>
    <lineage>
        <taxon>Bacteria</taxon>
        <taxon>Pseudomonadati</taxon>
        <taxon>Pseudomonadota</taxon>
        <taxon>Acidithiobacillia</taxon>
        <taxon>Acidithiobacillales</taxon>
        <taxon>Acidithiobacillaceae</taxon>
        <taxon>Acidithiobacillus</taxon>
    </lineage>
</organism>
<gene>
    <name evidence="2" type="ORF">A6P07_11545</name>
</gene>
<reference evidence="2 3" key="1">
    <citation type="journal article" date="2016" name="Int. J. Mol. Sci.">
        <title>Comparative genomics of the extreme acidophile Acidithiobacillus thiooxidans reveals intraspecific divergence and niche adaptation.</title>
        <authorList>
            <person name="Zhang X."/>
            <person name="Feng X."/>
            <person name="Tao J."/>
            <person name="Ma L."/>
            <person name="Xiao Y."/>
            <person name="Liang Y."/>
            <person name="Liu X."/>
            <person name="Yin H."/>
        </authorList>
    </citation>
    <scope>NUCLEOTIDE SEQUENCE [LARGE SCALE GENOMIC DNA]</scope>
    <source>
        <strain evidence="2 3">A02</strain>
    </source>
</reference>
<evidence type="ECO:0000313" key="2">
    <source>
        <dbReference type="EMBL" id="OCX71707.1"/>
    </source>
</evidence>
<feature type="compositionally biased region" description="Basic and acidic residues" evidence="1">
    <location>
        <begin position="41"/>
        <end position="62"/>
    </location>
</feature>
<dbReference type="RefSeq" id="WP_024892739.1">
    <property type="nucleotide sequence ID" value="NZ_LWRZ01000336.1"/>
</dbReference>
<dbReference type="EMBL" id="LWSA01000160">
    <property type="protein sequence ID" value="OCX71707.1"/>
    <property type="molecule type" value="Genomic_DNA"/>
</dbReference>
<name>A0A1C2I6Z9_ACITH</name>
<accession>A0A1C2I6Z9</accession>
<evidence type="ECO:0000256" key="1">
    <source>
        <dbReference type="SAM" id="MobiDB-lite"/>
    </source>
</evidence>
<feature type="region of interest" description="Disordered" evidence="1">
    <location>
        <begin position="31"/>
        <end position="62"/>
    </location>
</feature>